<dbReference type="RefSeq" id="WP_034976423.1">
    <property type="nucleotide sequence ID" value="NZ_FOFI01000001.1"/>
</dbReference>
<dbReference type="InterPro" id="IPR013105">
    <property type="entry name" value="TPR_2"/>
</dbReference>
<dbReference type="Pfam" id="PF07719">
    <property type="entry name" value="TPR_2"/>
    <property type="match status" value="1"/>
</dbReference>
<comment type="caution">
    <text evidence="5">The sequence shown here is derived from an EMBL/GenBank/DDBJ whole genome shotgun (WGS) entry which is preliminary data.</text>
</comment>
<dbReference type="PANTHER" id="PTHR12558:SF13">
    <property type="entry name" value="CELL DIVISION CYCLE PROTEIN 27 HOMOLOG"/>
    <property type="match status" value="1"/>
</dbReference>
<gene>
    <name evidence="5" type="ORF">IO89_11420</name>
</gene>
<dbReference type="InterPro" id="IPR011990">
    <property type="entry name" value="TPR-like_helical_dom_sf"/>
</dbReference>
<dbReference type="Gene3D" id="1.25.40.10">
    <property type="entry name" value="Tetratricopeptide repeat domain"/>
    <property type="match status" value="1"/>
</dbReference>
<keyword evidence="2 3" id="KW-0802">TPR repeat</keyword>
<organism evidence="5 6">
    <name type="scientific">Epilithonimonas lactis</name>
    <dbReference type="NCBI Taxonomy" id="421072"/>
    <lineage>
        <taxon>Bacteria</taxon>
        <taxon>Pseudomonadati</taxon>
        <taxon>Bacteroidota</taxon>
        <taxon>Flavobacteriia</taxon>
        <taxon>Flavobacteriales</taxon>
        <taxon>Weeksellaceae</taxon>
        <taxon>Chryseobacterium group</taxon>
        <taxon>Epilithonimonas</taxon>
    </lineage>
</organism>
<dbReference type="SUPFAM" id="SSF48452">
    <property type="entry name" value="TPR-like"/>
    <property type="match status" value="1"/>
</dbReference>
<keyword evidence="6" id="KW-1185">Reference proteome</keyword>
<evidence type="ECO:0000256" key="4">
    <source>
        <dbReference type="SAM" id="SignalP"/>
    </source>
</evidence>
<dbReference type="EMBL" id="JPLY01000004">
    <property type="protein sequence ID" value="KFC20844.1"/>
    <property type="molecule type" value="Genomic_DNA"/>
</dbReference>
<feature type="chain" id="PRO_5001786852" evidence="4">
    <location>
        <begin position="19"/>
        <end position="319"/>
    </location>
</feature>
<name>A0A085BEE9_9FLAO</name>
<evidence type="ECO:0000256" key="3">
    <source>
        <dbReference type="PROSITE-ProRule" id="PRU00339"/>
    </source>
</evidence>
<reference evidence="5 6" key="1">
    <citation type="submission" date="2014-07" db="EMBL/GenBank/DDBJ databases">
        <title>Epilithonimonas lactis LMG 22401 Genome.</title>
        <authorList>
            <person name="Pipes S.E."/>
            <person name="Stropko S.J."/>
        </authorList>
    </citation>
    <scope>NUCLEOTIDE SEQUENCE [LARGE SCALE GENOMIC DNA]</scope>
    <source>
        <strain evidence="5 6">LMG 24401</strain>
    </source>
</reference>
<protein>
    <submittedName>
        <fullName evidence="5">Uncharacterized protein</fullName>
    </submittedName>
</protein>
<sequence length="319" mass="37226">MKSFLSFLLLFFSLFAFSQISELLPSEKELLKTSSNQACLCIDSININNKTSLQVSTDISNCIEKQATAYQMTIKILKSQKEVEKTGNKKVNIEINTNQNSNEFKKYYYELERELRSNCVSLNDKINTNEKKSHHSVSENDKALDFYNLGIKENESKNHKRALEYFQKAVKEDHDFPFAWDNIGFTNRALGNYNDALKAYQTSLQIDPTGKMPLQNIPIVYIYKKEYQKAVDAYLDLKKIYLDDPEVDYGIGVIYYDHLKDNQKALDYMCKAYNKYTEMKSPYRTDAESIIRNIYQIMSKEGKKDDFLKILKNNNINFE</sequence>
<dbReference type="PANTHER" id="PTHR12558">
    <property type="entry name" value="CELL DIVISION CYCLE 16,23,27"/>
    <property type="match status" value="1"/>
</dbReference>
<dbReference type="AlphaFoldDB" id="A0A085BEE9"/>
<evidence type="ECO:0000313" key="5">
    <source>
        <dbReference type="EMBL" id="KFC20844.1"/>
    </source>
</evidence>
<evidence type="ECO:0000313" key="6">
    <source>
        <dbReference type="Proteomes" id="UP000028623"/>
    </source>
</evidence>
<evidence type="ECO:0000256" key="1">
    <source>
        <dbReference type="ARBA" id="ARBA00022737"/>
    </source>
</evidence>
<dbReference type="OrthoDB" id="9811837at2"/>
<dbReference type="Proteomes" id="UP000028623">
    <property type="component" value="Unassembled WGS sequence"/>
</dbReference>
<feature type="repeat" description="TPR" evidence="3">
    <location>
        <begin position="177"/>
        <end position="210"/>
    </location>
</feature>
<proteinExistence type="predicted"/>
<accession>A0A085BEE9</accession>
<feature type="repeat" description="TPR" evidence="3">
    <location>
        <begin position="143"/>
        <end position="176"/>
    </location>
</feature>
<dbReference type="STRING" id="421072.SAMN04488097_0157"/>
<evidence type="ECO:0000256" key="2">
    <source>
        <dbReference type="ARBA" id="ARBA00022803"/>
    </source>
</evidence>
<keyword evidence="4" id="KW-0732">Signal</keyword>
<feature type="signal peptide" evidence="4">
    <location>
        <begin position="1"/>
        <end position="18"/>
    </location>
</feature>
<dbReference type="SMART" id="SM00028">
    <property type="entry name" value="TPR"/>
    <property type="match status" value="2"/>
</dbReference>
<dbReference type="InterPro" id="IPR019734">
    <property type="entry name" value="TPR_rpt"/>
</dbReference>
<dbReference type="eggNOG" id="COG4783">
    <property type="taxonomic scope" value="Bacteria"/>
</dbReference>
<dbReference type="PROSITE" id="PS50005">
    <property type="entry name" value="TPR"/>
    <property type="match status" value="2"/>
</dbReference>
<keyword evidence="1" id="KW-0677">Repeat</keyword>